<proteinExistence type="predicted"/>
<gene>
    <name evidence="1" type="ORF">KDK95_02905</name>
</gene>
<dbReference type="AlphaFoldDB" id="A0A941E509"/>
<evidence type="ECO:0008006" key="3">
    <source>
        <dbReference type="Google" id="ProtNLM"/>
    </source>
</evidence>
<dbReference type="Proteomes" id="UP000676325">
    <property type="component" value="Unassembled WGS sequence"/>
</dbReference>
<evidence type="ECO:0000313" key="2">
    <source>
        <dbReference type="Proteomes" id="UP000676325"/>
    </source>
</evidence>
<reference evidence="1" key="1">
    <citation type="submission" date="2021-04" db="EMBL/GenBank/DDBJ databases">
        <title>Genome based classification of Actinospica acidithermotolerans sp. nov., an actinobacterium isolated from an Indonesian hot spring.</title>
        <authorList>
            <person name="Kusuma A.B."/>
            <person name="Putra K.E."/>
            <person name="Nafisah S."/>
            <person name="Loh J."/>
            <person name="Nouioui I."/>
            <person name="Goodfellow M."/>
        </authorList>
    </citation>
    <scope>NUCLEOTIDE SEQUENCE</scope>
    <source>
        <strain evidence="1">MGRD01-02</strain>
    </source>
</reference>
<accession>A0A941E509</accession>
<sequence length="100" mass="11380">MPRHKDKETDEEQRRTYWIDWKPAAIDAATLLYREDKLGAQLVLTAVYELGDNPRPGNSANLGRGGLRRLLLGYYRVLYKVSEKNATVTVIMVAKAPHPQ</sequence>
<dbReference type="SUPFAM" id="SSF143011">
    <property type="entry name" value="RelE-like"/>
    <property type="match status" value="1"/>
</dbReference>
<organism evidence="1 2">
    <name type="scientific">Actinospica acidithermotolerans</name>
    <dbReference type="NCBI Taxonomy" id="2828514"/>
    <lineage>
        <taxon>Bacteria</taxon>
        <taxon>Bacillati</taxon>
        <taxon>Actinomycetota</taxon>
        <taxon>Actinomycetes</taxon>
        <taxon>Catenulisporales</taxon>
        <taxon>Actinospicaceae</taxon>
        <taxon>Actinospica</taxon>
    </lineage>
</organism>
<dbReference type="Gene3D" id="3.30.2310.20">
    <property type="entry name" value="RelE-like"/>
    <property type="match status" value="1"/>
</dbReference>
<dbReference type="EMBL" id="JAGSOH010000004">
    <property type="protein sequence ID" value="MBR7825241.1"/>
    <property type="molecule type" value="Genomic_DNA"/>
</dbReference>
<comment type="caution">
    <text evidence="1">The sequence shown here is derived from an EMBL/GenBank/DDBJ whole genome shotgun (WGS) entry which is preliminary data.</text>
</comment>
<dbReference type="InterPro" id="IPR035093">
    <property type="entry name" value="RelE/ParE_toxin_dom_sf"/>
</dbReference>
<protein>
    <recommendedName>
        <fullName evidence="3">Type II toxin-antitoxin system RelE/ParE family toxin</fullName>
    </recommendedName>
</protein>
<dbReference type="RefSeq" id="WP_212516395.1">
    <property type="nucleotide sequence ID" value="NZ_JAGSOH010000004.1"/>
</dbReference>
<name>A0A941E509_9ACTN</name>
<evidence type="ECO:0000313" key="1">
    <source>
        <dbReference type="EMBL" id="MBR7825241.1"/>
    </source>
</evidence>
<keyword evidence="2" id="KW-1185">Reference proteome</keyword>